<dbReference type="SUPFAM" id="SSF50331">
    <property type="entry name" value="MOP-like"/>
    <property type="match status" value="1"/>
</dbReference>
<comment type="caution">
    <text evidence="6">The sequence shown here is derived from an EMBL/GenBank/DDBJ whole genome shotgun (WGS) entry which is preliminary data.</text>
</comment>
<dbReference type="Gene3D" id="3.40.50.300">
    <property type="entry name" value="P-loop containing nucleotide triphosphate hydrolases"/>
    <property type="match status" value="1"/>
</dbReference>
<dbReference type="InterPro" id="IPR040582">
    <property type="entry name" value="OB_MalK-like"/>
</dbReference>
<comment type="similarity">
    <text evidence="1">Belongs to the ABC transporter superfamily.</text>
</comment>
<dbReference type="EMBL" id="JAMXQS010000005">
    <property type="protein sequence ID" value="MCO6050289.1"/>
    <property type="molecule type" value="Genomic_DNA"/>
</dbReference>
<dbReference type="Proteomes" id="UP001205906">
    <property type="component" value="Unassembled WGS sequence"/>
</dbReference>
<name>A0ABT1C657_9HYPH</name>
<dbReference type="CDD" id="cd03301">
    <property type="entry name" value="ABC_MalK_N"/>
    <property type="match status" value="1"/>
</dbReference>
<dbReference type="PANTHER" id="PTHR43875">
    <property type="entry name" value="MALTODEXTRIN IMPORT ATP-BINDING PROTEIN MSMX"/>
    <property type="match status" value="1"/>
</dbReference>
<protein>
    <submittedName>
        <fullName evidence="6">Sn-glycerol-3-phosphate ABC transporter ATP-binding protein UgpC</fullName>
    </submittedName>
</protein>
<reference evidence="6 7" key="1">
    <citation type="submission" date="2022-06" db="EMBL/GenBank/DDBJ databases">
        <title>Mesorhizobium sp. strain RP14 Genome sequencing and assembly.</title>
        <authorList>
            <person name="Kim I."/>
        </authorList>
    </citation>
    <scope>NUCLEOTIDE SEQUENCE [LARGE SCALE GENOMIC DNA]</scope>
    <source>
        <strain evidence="7">RP14(2022)</strain>
    </source>
</reference>
<dbReference type="Gene3D" id="2.40.50.140">
    <property type="entry name" value="Nucleic acid-binding proteins"/>
    <property type="match status" value="1"/>
</dbReference>
<evidence type="ECO:0000313" key="7">
    <source>
        <dbReference type="Proteomes" id="UP001205906"/>
    </source>
</evidence>
<evidence type="ECO:0000313" key="6">
    <source>
        <dbReference type="EMBL" id="MCO6050289.1"/>
    </source>
</evidence>
<keyword evidence="7" id="KW-1185">Reference proteome</keyword>
<dbReference type="InterPro" id="IPR027417">
    <property type="entry name" value="P-loop_NTPase"/>
</dbReference>
<dbReference type="Pfam" id="PF00005">
    <property type="entry name" value="ABC_tran"/>
    <property type="match status" value="1"/>
</dbReference>
<dbReference type="InterPro" id="IPR012340">
    <property type="entry name" value="NA-bd_OB-fold"/>
</dbReference>
<gene>
    <name evidence="6" type="primary">ugpC</name>
    <name evidence="6" type="ORF">NGM99_10890</name>
</gene>
<dbReference type="InterPro" id="IPR003593">
    <property type="entry name" value="AAA+_ATPase"/>
</dbReference>
<dbReference type="Gene3D" id="2.40.50.100">
    <property type="match status" value="1"/>
</dbReference>
<feature type="domain" description="ABC transporter" evidence="5">
    <location>
        <begin position="4"/>
        <end position="234"/>
    </location>
</feature>
<keyword evidence="4 6" id="KW-0067">ATP-binding</keyword>
<sequence>MAQVSLRDLVKVYGRQPAVRGIDLDIQDREFVVFVGPSGCGKSTTLRMIAGLENISHGELLIDGQMVNDLPSRQRGVAMVFQTYALYPHMTVRQNMSFGLRLAGLPKAEIEERVARAVSVLELGPYLDRRPSQLSGGQRQRVAMGRAIVREPKVFLFDEPLSNLDAKLRNQMRIEIKRLQKALNVTTIYVTHDQVEAMTLADRIVVMKDGLIAQVGTPIELYEAPANQFVAGFIGAPAMNFFAGRVEAGEHDGLVFRSNAFDAVLPTGRFARLEIGRPVVAGLRPDDVVPVGHGVPPTGGIAATGIVILSEVLGGESQILLRLGEAEVMAKMSQPRPVESDERLPLQLNTDRLHLFDAETGASLRASADAR</sequence>
<dbReference type="InterPro" id="IPR003439">
    <property type="entry name" value="ABC_transporter-like_ATP-bd"/>
</dbReference>
<dbReference type="PANTHER" id="PTHR43875:SF1">
    <property type="entry name" value="OSMOPROTECTIVE COMPOUNDS UPTAKE ATP-BINDING PROTEIN GGTA"/>
    <property type="match status" value="1"/>
</dbReference>
<dbReference type="InterPro" id="IPR015855">
    <property type="entry name" value="ABC_transpr_MalK-like"/>
</dbReference>
<evidence type="ECO:0000259" key="5">
    <source>
        <dbReference type="PROSITE" id="PS50893"/>
    </source>
</evidence>
<evidence type="ECO:0000256" key="2">
    <source>
        <dbReference type="ARBA" id="ARBA00022448"/>
    </source>
</evidence>
<keyword evidence="3" id="KW-0547">Nucleotide-binding</keyword>
<evidence type="ECO:0000256" key="3">
    <source>
        <dbReference type="ARBA" id="ARBA00022741"/>
    </source>
</evidence>
<organism evidence="6 7">
    <name type="scientific">Mesorhizobium liriopis</name>
    <dbReference type="NCBI Taxonomy" id="2953882"/>
    <lineage>
        <taxon>Bacteria</taxon>
        <taxon>Pseudomonadati</taxon>
        <taxon>Pseudomonadota</taxon>
        <taxon>Alphaproteobacteria</taxon>
        <taxon>Hyphomicrobiales</taxon>
        <taxon>Phyllobacteriaceae</taxon>
        <taxon>Mesorhizobium</taxon>
    </lineage>
</organism>
<dbReference type="PROSITE" id="PS50893">
    <property type="entry name" value="ABC_TRANSPORTER_2"/>
    <property type="match status" value="1"/>
</dbReference>
<dbReference type="SMART" id="SM00382">
    <property type="entry name" value="AAA"/>
    <property type="match status" value="1"/>
</dbReference>
<keyword evidence="2" id="KW-0813">Transport</keyword>
<dbReference type="PROSITE" id="PS00211">
    <property type="entry name" value="ABC_TRANSPORTER_1"/>
    <property type="match status" value="1"/>
</dbReference>
<accession>A0ABT1C657</accession>
<dbReference type="GO" id="GO:0005524">
    <property type="term" value="F:ATP binding"/>
    <property type="evidence" value="ECO:0007669"/>
    <property type="project" value="UniProtKB-KW"/>
</dbReference>
<dbReference type="NCBIfam" id="NF008653">
    <property type="entry name" value="PRK11650.1"/>
    <property type="match status" value="1"/>
</dbReference>
<proteinExistence type="inferred from homology"/>
<dbReference type="InterPro" id="IPR017871">
    <property type="entry name" value="ABC_transporter-like_CS"/>
</dbReference>
<evidence type="ECO:0000256" key="1">
    <source>
        <dbReference type="ARBA" id="ARBA00005417"/>
    </source>
</evidence>
<dbReference type="Pfam" id="PF17912">
    <property type="entry name" value="OB_MalK"/>
    <property type="match status" value="1"/>
</dbReference>
<dbReference type="InterPro" id="IPR047641">
    <property type="entry name" value="ABC_transpr_MalK/UgpC-like"/>
</dbReference>
<dbReference type="SUPFAM" id="SSF52540">
    <property type="entry name" value="P-loop containing nucleoside triphosphate hydrolases"/>
    <property type="match status" value="1"/>
</dbReference>
<evidence type="ECO:0000256" key="4">
    <source>
        <dbReference type="ARBA" id="ARBA00022840"/>
    </source>
</evidence>
<dbReference type="InterPro" id="IPR008995">
    <property type="entry name" value="Mo/tungstate-bd_C_term_dom"/>
</dbReference>
<dbReference type="RefSeq" id="WP_252818813.1">
    <property type="nucleotide sequence ID" value="NZ_JAMXQS010000005.1"/>
</dbReference>